<dbReference type="InterPro" id="IPR043504">
    <property type="entry name" value="Peptidase_S1_PA_chymotrypsin"/>
</dbReference>
<dbReference type="Gene3D" id="2.40.10.120">
    <property type="match status" value="4"/>
</dbReference>
<dbReference type="Gene3D" id="2.40.10.10">
    <property type="entry name" value="Trypsin-like serine proteases"/>
    <property type="match status" value="2"/>
</dbReference>
<evidence type="ECO:0000313" key="2">
    <source>
        <dbReference type="EMBL" id="CAD7625839.1"/>
    </source>
</evidence>
<evidence type="ECO:0000313" key="3">
    <source>
        <dbReference type="Proteomes" id="UP000759131"/>
    </source>
</evidence>
<dbReference type="PANTHER" id="PTHR22939:SF129">
    <property type="entry name" value="SERINE PROTEASE HTRA2, MITOCHONDRIAL"/>
    <property type="match status" value="1"/>
</dbReference>
<reference evidence="2" key="1">
    <citation type="submission" date="2020-11" db="EMBL/GenBank/DDBJ databases">
        <authorList>
            <person name="Tran Van P."/>
        </authorList>
    </citation>
    <scope>NUCLEOTIDE SEQUENCE</scope>
</reference>
<dbReference type="EMBL" id="CAJPIZ010003369">
    <property type="protein sequence ID" value="CAG2106269.1"/>
    <property type="molecule type" value="Genomic_DNA"/>
</dbReference>
<comment type="similarity">
    <text evidence="1">Belongs to the peptidase S1C family.</text>
</comment>
<dbReference type="GO" id="GO:0004252">
    <property type="term" value="F:serine-type endopeptidase activity"/>
    <property type="evidence" value="ECO:0007669"/>
    <property type="project" value="InterPro"/>
</dbReference>
<dbReference type="InterPro" id="IPR001940">
    <property type="entry name" value="Peptidase_S1C"/>
</dbReference>
<dbReference type="SUPFAM" id="SSF50494">
    <property type="entry name" value="Trypsin-like serine proteases"/>
    <property type="match status" value="5"/>
</dbReference>
<dbReference type="Pfam" id="PF13365">
    <property type="entry name" value="Trypsin_2"/>
    <property type="match status" value="5"/>
</dbReference>
<accession>A0A7R9KN16</accession>
<keyword evidence="3" id="KW-1185">Reference proteome</keyword>
<evidence type="ECO:0000256" key="1">
    <source>
        <dbReference type="ARBA" id="ARBA00010541"/>
    </source>
</evidence>
<dbReference type="Proteomes" id="UP000759131">
    <property type="component" value="Unassembled WGS sequence"/>
</dbReference>
<dbReference type="InterPro" id="IPR009003">
    <property type="entry name" value="Peptidase_S1_PA"/>
</dbReference>
<dbReference type="EMBL" id="OC857944">
    <property type="protein sequence ID" value="CAD7625839.1"/>
    <property type="molecule type" value="Genomic_DNA"/>
</dbReference>
<dbReference type="GO" id="GO:0006508">
    <property type="term" value="P:proteolysis"/>
    <property type="evidence" value="ECO:0007669"/>
    <property type="project" value="InterPro"/>
</dbReference>
<gene>
    <name evidence="2" type="ORF">OSB1V03_LOCUS6272</name>
</gene>
<organism evidence="2">
    <name type="scientific">Medioppia subpectinata</name>
    <dbReference type="NCBI Taxonomy" id="1979941"/>
    <lineage>
        <taxon>Eukaryota</taxon>
        <taxon>Metazoa</taxon>
        <taxon>Ecdysozoa</taxon>
        <taxon>Arthropoda</taxon>
        <taxon>Chelicerata</taxon>
        <taxon>Arachnida</taxon>
        <taxon>Acari</taxon>
        <taxon>Acariformes</taxon>
        <taxon>Sarcoptiformes</taxon>
        <taxon>Oribatida</taxon>
        <taxon>Brachypylina</taxon>
        <taxon>Oppioidea</taxon>
        <taxon>Oppiidae</taxon>
        <taxon>Medioppia</taxon>
    </lineage>
</organism>
<dbReference type="PANTHER" id="PTHR22939">
    <property type="entry name" value="SERINE PROTEASE FAMILY S1C HTRA-RELATED"/>
    <property type="match status" value="1"/>
</dbReference>
<dbReference type="OrthoDB" id="17845at2759"/>
<proteinExistence type="inferred from homology"/>
<name>A0A7R9KN16_9ACAR</name>
<dbReference type="PRINTS" id="PR00834">
    <property type="entry name" value="PROTEASES2C"/>
</dbReference>
<evidence type="ECO:0008006" key="4">
    <source>
        <dbReference type="Google" id="ProtNLM"/>
    </source>
</evidence>
<protein>
    <recommendedName>
        <fullName evidence="4">Serine protease</fullName>
    </recommendedName>
</protein>
<sequence>MNNNFQELYDKCIGNVVKVHANGASGTGVIINTSGLIITNAHVVRDVTHVEIDLYYTYKAYELFWWDPNSDDDIQQLDGQVLYVWPDIDLALIRVYVIPGALRAIDMSASDCAVGDAVMCVGNPGANDWNPSLGMITGYYEWMNNCYDVFSHATAFHSPDHRNVVYSATNVGGFSGAPVINTDGDLVGIHSLHILAQNAGIPSSRLSQFETNGNMFAEHMRAKKYSTNAKKSLGIMVEKQLSDEFWIVYIANKNPLNQDSKQPFIYRTAYLSNSLITSSKREPFTDHWFTPFVTIKPSFHKTDITSRYPGSSSYWCPGFIINCRGFVITAFKEIRNFPEVLIQLGDGMTEKGCVLDTNTEIIIIKIMGDNNDWPCVTIGDPNKLDVNDKVFAVGFAKHDLYNQIIGGVVVEASISDNVMHFIQHTVGFSKSNIGSALVNASGQVVGINLIKQDKTNSFALRIDDNSLKMRTVSSEGTGIIVNSSGLIVTNSHVVKGLSHVNITFFRSYDAKDLFWVNTYGKDDKIQTIRGDVVYVWPDIDLALIRIYVESGVLPALDLSASEPTIGQPVISVGHPGGTTGWLVSLGIITGYYQWYTNCMGVSMYTHLTHSPENRYVVHSAPNFSGFSGGPVVDSAGHVVAVHFGENQHFRSSTSAADVKKPFTDNWFAPFVTIRPLFHKADNTPLYPGANWCQGFIINSRGFVITTSKNIQKFREVFIQLGNKRVAEGWVLDINSKIVVIKIKGDYNDWPCVTIGDPNTLEVDDKVFAVGFGKQDLYNQITGGVVSATRVDYAPFSCIQHTIGFGESNIGSALVNASGQVVGINLIKDEEGVYLAVRINPKAVRVKALVNETDKYLKENIDDKNRSLGLIVKWFEENSREELKSHPNYKDMKLPKDGNGLIIWWMSEEFKKYYVKPLAQLTPHFVIRRAQLSNNLQQLYDKCKESVVLINEPRAKGSATGIIVNSSGLIVTNGHVVTGLSHLMITFFRPYDMNKLLRYRLSYNTDHQTIQTVMGEVVYIWPDIDLALIRIYVESGVLPALDLSASEPTTGQSIMSIGNPDTKSWLLNVGMIAGYYKANINSNMATYGYNHLSPSAQHRYVIHSAPNFGGFFGGPVVDSNGHLMAVHHSSNILIGIRCGTSASDIKGVV</sequence>
<dbReference type="AlphaFoldDB" id="A0A7R9KN16"/>